<sequence>MAFDRIGPLCAEDFPAVRGPEEPASVRDRSAQSGVGSSGNHRHWIHPPFIAAAPPGRCNYCYTCWSGWVSYREMCQNAKAEGRRDFKETPCLKNGRSVPGSNRRLAGVSLTSSNSADACGGVPEGEPVCFNSLQTALITEARLYRSSALLISSVFHMFKGLCSNEQDSPPQMVLNIAFSKKLKPRLGRPREGLLSRLVDECKLHLNQNMRLETHVYRAYCLKTRQYTYRTAEVLKWRLPILASCHYQLLSLIKICYYHNKWDKLGRPIIQDLKRLDIHRKEAESAPQIEPDEELLPIVPVDTGGPKEIPRRLAVTSDG</sequence>
<name>C3YT66_BRAFL</name>
<proteinExistence type="predicted"/>
<evidence type="ECO:0000256" key="1">
    <source>
        <dbReference type="SAM" id="MobiDB-lite"/>
    </source>
</evidence>
<feature type="compositionally biased region" description="Basic and acidic residues" evidence="1">
    <location>
        <begin position="19"/>
        <end position="30"/>
    </location>
</feature>
<reference evidence="2" key="1">
    <citation type="journal article" date="2008" name="Nature">
        <title>The amphioxus genome and the evolution of the chordate karyotype.</title>
        <authorList>
            <consortium name="US DOE Joint Genome Institute (JGI-PGF)"/>
            <person name="Putnam N.H."/>
            <person name="Butts T."/>
            <person name="Ferrier D.E.K."/>
            <person name="Furlong R.F."/>
            <person name="Hellsten U."/>
            <person name="Kawashima T."/>
            <person name="Robinson-Rechavi M."/>
            <person name="Shoguchi E."/>
            <person name="Terry A."/>
            <person name="Yu J.-K."/>
            <person name="Benito-Gutierrez E.L."/>
            <person name="Dubchak I."/>
            <person name="Garcia-Fernandez J."/>
            <person name="Gibson-Brown J.J."/>
            <person name="Grigoriev I.V."/>
            <person name="Horton A.C."/>
            <person name="de Jong P.J."/>
            <person name="Jurka J."/>
            <person name="Kapitonov V.V."/>
            <person name="Kohara Y."/>
            <person name="Kuroki Y."/>
            <person name="Lindquist E."/>
            <person name="Lucas S."/>
            <person name="Osoegawa K."/>
            <person name="Pennacchio L.A."/>
            <person name="Salamov A.A."/>
            <person name="Satou Y."/>
            <person name="Sauka-Spengler T."/>
            <person name="Schmutz J."/>
            <person name="Shin-I T."/>
            <person name="Toyoda A."/>
            <person name="Bronner-Fraser M."/>
            <person name="Fujiyama A."/>
            <person name="Holland L.Z."/>
            <person name="Holland P.W.H."/>
            <person name="Satoh N."/>
            <person name="Rokhsar D.S."/>
        </authorList>
    </citation>
    <scope>NUCLEOTIDE SEQUENCE [LARGE SCALE GENOMIC DNA]</scope>
    <source>
        <strain evidence="2">S238N-H82</strain>
        <tissue evidence="2">Testes</tissue>
    </source>
</reference>
<organism>
    <name type="scientific">Branchiostoma floridae</name>
    <name type="common">Florida lancelet</name>
    <name type="synonym">Amphioxus</name>
    <dbReference type="NCBI Taxonomy" id="7739"/>
    <lineage>
        <taxon>Eukaryota</taxon>
        <taxon>Metazoa</taxon>
        <taxon>Chordata</taxon>
        <taxon>Cephalochordata</taxon>
        <taxon>Leptocardii</taxon>
        <taxon>Amphioxiformes</taxon>
        <taxon>Branchiostomatidae</taxon>
        <taxon>Branchiostoma</taxon>
    </lineage>
</organism>
<feature type="region of interest" description="Disordered" evidence="1">
    <location>
        <begin position="299"/>
        <end position="318"/>
    </location>
</feature>
<dbReference type="EMBL" id="GG666551">
    <property type="protein sequence ID" value="EEN56433.1"/>
    <property type="molecule type" value="Genomic_DNA"/>
</dbReference>
<dbReference type="InParanoid" id="C3YT66"/>
<accession>C3YT66</accession>
<dbReference type="AlphaFoldDB" id="C3YT66"/>
<evidence type="ECO:0000313" key="2">
    <source>
        <dbReference type="EMBL" id="EEN56433.1"/>
    </source>
</evidence>
<feature type="region of interest" description="Disordered" evidence="1">
    <location>
        <begin position="14"/>
        <end position="39"/>
    </location>
</feature>
<protein>
    <submittedName>
        <fullName evidence="2">Uncharacterized protein</fullName>
    </submittedName>
</protein>
<gene>
    <name evidence="2" type="ORF">BRAFLDRAFT_99612</name>
</gene>